<evidence type="ECO:0000313" key="6">
    <source>
        <dbReference type="Proteomes" id="UP000004947"/>
    </source>
</evidence>
<dbReference type="GO" id="GO:0022627">
    <property type="term" value="C:cytosolic small ribosomal subunit"/>
    <property type="evidence" value="ECO:0007669"/>
    <property type="project" value="TreeGrafter"/>
</dbReference>
<keyword evidence="6" id="KW-1185">Reference proteome</keyword>
<accession>A6DQM1</accession>
<reference evidence="5 6" key="1">
    <citation type="journal article" date="2010" name="J. Bacteriol.">
        <title>Genome sequence of Lentisphaera araneosa HTCC2155T, the type species of the order Lentisphaerales in the phylum Lentisphaerae.</title>
        <authorList>
            <person name="Thrash J.C."/>
            <person name="Cho J.C."/>
            <person name="Vergin K.L."/>
            <person name="Morris R.M."/>
            <person name="Giovannoni S.J."/>
        </authorList>
    </citation>
    <scope>NUCLEOTIDE SEQUENCE [LARGE SCALE GENOMIC DNA]</scope>
    <source>
        <strain evidence="5 6">HTCC2155</strain>
    </source>
</reference>
<keyword evidence="2 4" id="KW-0689">Ribosomal protein</keyword>
<evidence type="ECO:0000256" key="4">
    <source>
        <dbReference type="RuleBase" id="RU003910"/>
    </source>
</evidence>
<gene>
    <name evidence="5" type="ORF">LNTAR_04611</name>
</gene>
<dbReference type="NCBIfam" id="TIGR00165">
    <property type="entry name" value="S18"/>
    <property type="match status" value="1"/>
</dbReference>
<evidence type="ECO:0000313" key="5">
    <source>
        <dbReference type="EMBL" id="EDM26102.1"/>
    </source>
</evidence>
<evidence type="ECO:0000256" key="1">
    <source>
        <dbReference type="ARBA" id="ARBA00005589"/>
    </source>
</evidence>
<proteinExistence type="inferred from homology"/>
<dbReference type="eggNOG" id="COG0238">
    <property type="taxonomic scope" value="Bacteria"/>
</dbReference>
<keyword evidence="3 4" id="KW-0687">Ribonucleoprotein</keyword>
<dbReference type="GO" id="GO:0003735">
    <property type="term" value="F:structural constituent of ribosome"/>
    <property type="evidence" value="ECO:0007669"/>
    <property type="project" value="InterPro"/>
</dbReference>
<dbReference type="InterPro" id="IPR036870">
    <property type="entry name" value="Ribosomal_bS18_sf"/>
</dbReference>
<sequence length="78" mass="8982">MANQRRKPKRKKAAVRAKVCRFSEQKVTYIDFTDADVLKKFMTEGGRILPRRITGVSKRYQAMLASAIKRARNIALVK</sequence>
<dbReference type="PANTHER" id="PTHR13479:SF40">
    <property type="entry name" value="SMALL RIBOSOMAL SUBUNIT PROTEIN BS18M"/>
    <property type="match status" value="1"/>
</dbReference>
<dbReference type="PANTHER" id="PTHR13479">
    <property type="entry name" value="30S RIBOSOMAL PROTEIN S18"/>
    <property type="match status" value="1"/>
</dbReference>
<dbReference type="GO" id="GO:0070181">
    <property type="term" value="F:small ribosomal subunit rRNA binding"/>
    <property type="evidence" value="ECO:0007669"/>
    <property type="project" value="TreeGrafter"/>
</dbReference>
<dbReference type="GO" id="GO:0006412">
    <property type="term" value="P:translation"/>
    <property type="evidence" value="ECO:0007669"/>
    <property type="project" value="InterPro"/>
</dbReference>
<dbReference type="Pfam" id="PF01084">
    <property type="entry name" value="Ribosomal_S18"/>
    <property type="match status" value="1"/>
</dbReference>
<organism evidence="5 6">
    <name type="scientific">Lentisphaera araneosa HTCC2155</name>
    <dbReference type="NCBI Taxonomy" id="313628"/>
    <lineage>
        <taxon>Bacteria</taxon>
        <taxon>Pseudomonadati</taxon>
        <taxon>Lentisphaerota</taxon>
        <taxon>Lentisphaeria</taxon>
        <taxon>Lentisphaerales</taxon>
        <taxon>Lentisphaeraceae</taxon>
        <taxon>Lentisphaera</taxon>
    </lineage>
</organism>
<dbReference type="EMBL" id="ABCK01000020">
    <property type="protein sequence ID" value="EDM26102.1"/>
    <property type="molecule type" value="Genomic_DNA"/>
</dbReference>
<evidence type="ECO:0000256" key="2">
    <source>
        <dbReference type="ARBA" id="ARBA00022980"/>
    </source>
</evidence>
<comment type="caution">
    <text evidence="5">The sequence shown here is derived from an EMBL/GenBank/DDBJ whole genome shotgun (WGS) entry which is preliminary data.</text>
</comment>
<dbReference type="RefSeq" id="WP_007280148.1">
    <property type="nucleotide sequence ID" value="NZ_ABCK01000020.1"/>
</dbReference>
<name>A6DQM1_9BACT</name>
<dbReference type="InterPro" id="IPR001648">
    <property type="entry name" value="Ribosomal_bS18"/>
</dbReference>
<dbReference type="Proteomes" id="UP000004947">
    <property type="component" value="Unassembled WGS sequence"/>
</dbReference>
<protein>
    <submittedName>
        <fullName evidence="5">30S ribosomal protein S18</fullName>
    </submittedName>
</protein>
<dbReference type="STRING" id="313628.LNTAR_04611"/>
<dbReference type="PRINTS" id="PR00974">
    <property type="entry name" value="RIBOSOMALS18"/>
</dbReference>
<dbReference type="AlphaFoldDB" id="A6DQM1"/>
<dbReference type="Gene3D" id="4.10.640.10">
    <property type="entry name" value="Ribosomal protein S18"/>
    <property type="match status" value="1"/>
</dbReference>
<comment type="similarity">
    <text evidence="1 4">Belongs to the bacterial ribosomal protein bS18 family.</text>
</comment>
<dbReference type="OrthoDB" id="9812008at2"/>
<dbReference type="SUPFAM" id="SSF46911">
    <property type="entry name" value="Ribosomal protein S18"/>
    <property type="match status" value="1"/>
</dbReference>
<evidence type="ECO:0000256" key="3">
    <source>
        <dbReference type="ARBA" id="ARBA00023274"/>
    </source>
</evidence>